<reference evidence="2" key="1">
    <citation type="submission" date="2018-05" db="EMBL/GenBank/DDBJ databases">
        <authorList>
            <person name="Lanie J.A."/>
            <person name="Ng W.-L."/>
            <person name="Kazmierczak K.M."/>
            <person name="Andrzejewski T.M."/>
            <person name="Davidsen T.M."/>
            <person name="Wayne K.J."/>
            <person name="Tettelin H."/>
            <person name="Glass J.I."/>
            <person name="Rusch D."/>
            <person name="Podicherti R."/>
            <person name="Tsui H.-C.T."/>
            <person name="Winkler M.E."/>
        </authorList>
    </citation>
    <scope>NUCLEOTIDE SEQUENCE</scope>
</reference>
<dbReference type="InterPro" id="IPR010496">
    <property type="entry name" value="AL/BT2_dom"/>
</dbReference>
<feature type="domain" description="3-keto-alpha-glucoside-1,2-lyase/3-keto-2-hydroxy-glucal hydratase" evidence="1">
    <location>
        <begin position="25"/>
        <end position="208"/>
    </location>
</feature>
<sequence length="211" mass="23450">MAMLVAPFAMVSADDAKGKKKSEKGFISLFDGKSLKGWKINKESPKSIVVKEGNIVIDGPRAHLFYDGEVENHDFKNFVLRAQVKTFPKANSGIYFHTKYEDSGWPYAGFEAQVNNTHGDPKKSGGLYAVKDVNPAPAKDGEWFDYEIRVKGKKVNIKINGKVTSSWTEIPNASHLKSMPGRKLGSGTFALQAHDPKSVVHYRNIRVKPLK</sequence>
<organism evidence="2">
    <name type="scientific">marine metagenome</name>
    <dbReference type="NCBI Taxonomy" id="408172"/>
    <lineage>
        <taxon>unclassified sequences</taxon>
        <taxon>metagenomes</taxon>
        <taxon>ecological metagenomes</taxon>
    </lineage>
</organism>
<dbReference type="GO" id="GO:0016787">
    <property type="term" value="F:hydrolase activity"/>
    <property type="evidence" value="ECO:0007669"/>
    <property type="project" value="InterPro"/>
</dbReference>
<dbReference type="AlphaFoldDB" id="A0A382AT85"/>
<evidence type="ECO:0000259" key="1">
    <source>
        <dbReference type="Pfam" id="PF06439"/>
    </source>
</evidence>
<accession>A0A382AT85</accession>
<dbReference type="EMBL" id="UINC01026713">
    <property type="protein sequence ID" value="SVB04659.1"/>
    <property type="molecule type" value="Genomic_DNA"/>
</dbReference>
<dbReference type="Gene3D" id="2.60.120.560">
    <property type="entry name" value="Exo-inulinase, domain 1"/>
    <property type="match status" value="1"/>
</dbReference>
<gene>
    <name evidence="2" type="ORF">METZ01_LOCUS157513</name>
</gene>
<dbReference type="Pfam" id="PF06439">
    <property type="entry name" value="3keto-disac_hyd"/>
    <property type="match status" value="1"/>
</dbReference>
<evidence type="ECO:0000313" key="2">
    <source>
        <dbReference type="EMBL" id="SVB04659.1"/>
    </source>
</evidence>
<protein>
    <recommendedName>
        <fullName evidence="1">3-keto-alpha-glucoside-1,2-lyase/3-keto-2-hydroxy-glucal hydratase domain-containing protein</fullName>
    </recommendedName>
</protein>
<proteinExistence type="predicted"/>
<name>A0A382AT85_9ZZZZ</name>